<comment type="caution">
    <text evidence="1">The sequence shown here is derived from an EMBL/GenBank/DDBJ whole genome shotgun (WGS) entry which is preliminary data.</text>
</comment>
<organism evidence="1 2">
    <name type="scientific">Reticulomyxa filosa</name>
    <dbReference type="NCBI Taxonomy" id="46433"/>
    <lineage>
        <taxon>Eukaryota</taxon>
        <taxon>Sar</taxon>
        <taxon>Rhizaria</taxon>
        <taxon>Retaria</taxon>
        <taxon>Foraminifera</taxon>
        <taxon>Monothalamids</taxon>
        <taxon>Reticulomyxidae</taxon>
        <taxon>Reticulomyxa</taxon>
    </lineage>
</organism>
<dbReference type="EMBL" id="ASPP01015695">
    <property type="protein sequence ID" value="ETO17964.1"/>
    <property type="molecule type" value="Genomic_DNA"/>
</dbReference>
<keyword evidence="2" id="KW-1185">Reference proteome</keyword>
<evidence type="ECO:0000313" key="1">
    <source>
        <dbReference type="EMBL" id="ETO17964.1"/>
    </source>
</evidence>
<gene>
    <name evidence="1" type="ORF">RFI_19337</name>
</gene>
<accession>X6MVW6</accession>
<sequence length="303" mass="35437">MKYFEKVEQSISYLYEKQRYQAFDEIKRLVSVMDELRAIEVIKQKTESQYHQINKRISSSVRNVQEDIDKILDSFNKPNVSSVDYDRLFECVLCMSQLKWINECNGRDSNNPMDVVKQKLKMHFYDLEQLSQTLEIDLDHPNFLQARNISAHLGKLRRLEVSIPEITSFCEKLGVQLEQPIRATLATIRREFALEIKDVSEQKKMKESLIQLKAYAKSVHNANLYLKENKFEDVKCLDSESNAMREQLIKVETTFQSELKSIANKIEIAKEKYIEKKKLSPDSSKNNEANAYLKTKGYESIKA</sequence>
<feature type="non-terminal residue" evidence="1">
    <location>
        <position position="303"/>
    </location>
</feature>
<protein>
    <submittedName>
        <fullName evidence="1">Viral A-type inclusion protein</fullName>
    </submittedName>
</protein>
<dbReference type="Proteomes" id="UP000023152">
    <property type="component" value="Unassembled WGS sequence"/>
</dbReference>
<name>X6MVW6_RETFI</name>
<dbReference type="OrthoDB" id="2386367at2759"/>
<evidence type="ECO:0000313" key="2">
    <source>
        <dbReference type="Proteomes" id="UP000023152"/>
    </source>
</evidence>
<dbReference type="AlphaFoldDB" id="X6MVW6"/>
<reference evidence="1 2" key="1">
    <citation type="journal article" date="2013" name="Curr. Biol.">
        <title>The Genome of the Foraminiferan Reticulomyxa filosa.</title>
        <authorList>
            <person name="Glockner G."/>
            <person name="Hulsmann N."/>
            <person name="Schleicher M."/>
            <person name="Noegel A.A."/>
            <person name="Eichinger L."/>
            <person name="Gallinger C."/>
            <person name="Pawlowski J."/>
            <person name="Sierra R."/>
            <person name="Euteneuer U."/>
            <person name="Pillet L."/>
            <person name="Moustafa A."/>
            <person name="Platzer M."/>
            <person name="Groth M."/>
            <person name="Szafranski K."/>
            <person name="Schliwa M."/>
        </authorList>
    </citation>
    <scope>NUCLEOTIDE SEQUENCE [LARGE SCALE GENOMIC DNA]</scope>
</reference>
<proteinExistence type="predicted"/>